<evidence type="ECO:0000313" key="1">
    <source>
        <dbReference type="EMBL" id="KAH9517337.1"/>
    </source>
</evidence>
<name>A0A922I2I8_DERFA</name>
<reference evidence="2" key="1">
    <citation type="submission" date="2013-05" db="EMBL/GenBank/DDBJ databases">
        <authorList>
            <person name="Yim A.K.Y."/>
            <person name="Chan T.F."/>
            <person name="Ji K.M."/>
            <person name="Liu X.Y."/>
            <person name="Zhou J.W."/>
            <person name="Li R.Q."/>
            <person name="Yang K.Y."/>
            <person name="Li J."/>
            <person name="Li M."/>
            <person name="Law P.T.W."/>
            <person name="Wu Y.L."/>
            <person name="Cai Z.L."/>
            <person name="Qin H."/>
            <person name="Bao Y."/>
            <person name="Leung R.K.K."/>
            <person name="Ng P.K.S."/>
            <person name="Zou J."/>
            <person name="Zhong X.J."/>
            <person name="Ran P.X."/>
            <person name="Zhong N.S."/>
            <person name="Liu Z.G."/>
            <person name="Tsui S.K.W."/>
        </authorList>
    </citation>
    <scope>NUCLEOTIDE SEQUENCE</scope>
    <source>
        <strain evidence="2">Derf</strain>
        <tissue evidence="2">Whole organism</tissue>
    </source>
</reference>
<dbReference type="Proteomes" id="UP000790347">
    <property type="component" value="Unassembled WGS sequence"/>
</dbReference>
<accession>A0A922I2I8</accession>
<dbReference type="AlphaFoldDB" id="A0A922I2I8"/>
<protein>
    <submittedName>
        <fullName evidence="2">Uncharacterized protein</fullName>
    </submittedName>
</protein>
<dbReference type="EMBL" id="ASGP02000003">
    <property type="protein sequence ID" value="KAH9517337.1"/>
    <property type="molecule type" value="Genomic_DNA"/>
</dbReference>
<keyword evidence="3" id="KW-1185">Reference proteome</keyword>
<sequence length="71" mass="8573">MIDKNQQTKQTKMSICLLYMVIGHHRWIAYRIHYKIYEMDTKEIITYSFSGHNVSFYEKGSHKEIDSNRKS</sequence>
<dbReference type="EMBL" id="ASGP02000003">
    <property type="protein sequence ID" value="KAH9517343.1"/>
    <property type="molecule type" value="Genomic_DNA"/>
</dbReference>
<comment type="caution">
    <text evidence="2">The sequence shown here is derived from an EMBL/GenBank/DDBJ whole genome shotgun (WGS) entry which is preliminary data.</text>
</comment>
<reference evidence="2" key="2">
    <citation type="journal article" date="2022" name="Res Sq">
        <title>Comparative Genomics Reveals Insights into the Divergent Evolution of Astigmatic Mites and Household Pest Adaptations.</title>
        <authorList>
            <person name="Xiong Q."/>
            <person name="Wan A.T.-Y."/>
            <person name="Liu X.-Y."/>
            <person name="Fung C.S.-H."/>
            <person name="Xiao X."/>
            <person name="Malainual N."/>
            <person name="Hou J."/>
            <person name="Wang L."/>
            <person name="Wang M."/>
            <person name="Yang K."/>
            <person name="Cui Y."/>
            <person name="Leung E."/>
            <person name="Nong W."/>
            <person name="Shin S.-K."/>
            <person name="Au S."/>
            <person name="Jeong K.Y."/>
            <person name="Chew F.T."/>
            <person name="Hui J."/>
            <person name="Leung T.F."/>
            <person name="Tungtrongchitr A."/>
            <person name="Zhong N."/>
            <person name="Liu Z."/>
            <person name="Tsui S."/>
        </authorList>
    </citation>
    <scope>NUCLEOTIDE SEQUENCE</scope>
    <source>
        <strain evidence="2">Derf</strain>
        <tissue evidence="2">Whole organism</tissue>
    </source>
</reference>
<proteinExistence type="predicted"/>
<organism evidence="2 3">
    <name type="scientific">Dermatophagoides farinae</name>
    <name type="common">American house dust mite</name>
    <dbReference type="NCBI Taxonomy" id="6954"/>
    <lineage>
        <taxon>Eukaryota</taxon>
        <taxon>Metazoa</taxon>
        <taxon>Ecdysozoa</taxon>
        <taxon>Arthropoda</taxon>
        <taxon>Chelicerata</taxon>
        <taxon>Arachnida</taxon>
        <taxon>Acari</taxon>
        <taxon>Acariformes</taxon>
        <taxon>Sarcoptiformes</taxon>
        <taxon>Astigmata</taxon>
        <taxon>Psoroptidia</taxon>
        <taxon>Analgoidea</taxon>
        <taxon>Pyroglyphidae</taxon>
        <taxon>Dermatophagoidinae</taxon>
        <taxon>Dermatophagoides</taxon>
    </lineage>
</organism>
<gene>
    <name evidence="1" type="ORF">DERF_008015</name>
    <name evidence="2" type="ORF">DERF_008021</name>
</gene>
<evidence type="ECO:0000313" key="2">
    <source>
        <dbReference type="EMBL" id="KAH9517343.1"/>
    </source>
</evidence>
<evidence type="ECO:0000313" key="3">
    <source>
        <dbReference type="Proteomes" id="UP000790347"/>
    </source>
</evidence>